<comment type="caution">
    <text evidence="1">The sequence shown here is derived from an EMBL/GenBank/DDBJ whole genome shotgun (WGS) entry which is preliminary data.</text>
</comment>
<accession>A0A916XUZ6</accession>
<proteinExistence type="predicted"/>
<dbReference type="RefSeq" id="WP_188360617.1">
    <property type="nucleotide sequence ID" value="NZ_BMFG01000001.1"/>
</dbReference>
<dbReference type="EMBL" id="BMFG01000001">
    <property type="protein sequence ID" value="GGD14374.1"/>
    <property type="molecule type" value="Genomic_DNA"/>
</dbReference>
<dbReference type="AlphaFoldDB" id="A0A916XUZ6"/>
<reference evidence="1" key="1">
    <citation type="journal article" date="2014" name="Int. J. Syst. Evol. Microbiol.">
        <title>Complete genome sequence of Corynebacterium casei LMG S-19264T (=DSM 44701T), isolated from a smear-ripened cheese.</title>
        <authorList>
            <consortium name="US DOE Joint Genome Institute (JGI-PGF)"/>
            <person name="Walter F."/>
            <person name="Albersmeier A."/>
            <person name="Kalinowski J."/>
            <person name="Ruckert C."/>
        </authorList>
    </citation>
    <scope>NUCLEOTIDE SEQUENCE</scope>
    <source>
        <strain evidence="1">CGMCC 1.12506</strain>
    </source>
</reference>
<sequence>MKQSMKHHDLKIISIQNSIIDEKNKAFELIIENNKANTSDTIVNDMFSSIQLKLELLHALSNK</sequence>
<keyword evidence="2" id="KW-1185">Reference proteome</keyword>
<protein>
    <submittedName>
        <fullName evidence="1">Uncharacterized protein</fullName>
    </submittedName>
</protein>
<organism evidence="1 2">
    <name type="scientific">Flavobacterium orientale</name>
    <dbReference type="NCBI Taxonomy" id="1756020"/>
    <lineage>
        <taxon>Bacteria</taxon>
        <taxon>Pseudomonadati</taxon>
        <taxon>Bacteroidota</taxon>
        <taxon>Flavobacteriia</taxon>
        <taxon>Flavobacteriales</taxon>
        <taxon>Flavobacteriaceae</taxon>
        <taxon>Flavobacterium</taxon>
    </lineage>
</organism>
<reference evidence="1" key="2">
    <citation type="submission" date="2020-09" db="EMBL/GenBank/DDBJ databases">
        <authorList>
            <person name="Sun Q."/>
            <person name="Zhou Y."/>
        </authorList>
    </citation>
    <scope>NUCLEOTIDE SEQUENCE</scope>
    <source>
        <strain evidence="1">CGMCC 1.12506</strain>
    </source>
</reference>
<evidence type="ECO:0000313" key="1">
    <source>
        <dbReference type="EMBL" id="GGD14374.1"/>
    </source>
</evidence>
<name>A0A916XUZ6_9FLAO</name>
<gene>
    <name evidence="1" type="ORF">GCM10011343_01810</name>
</gene>
<evidence type="ECO:0000313" key="2">
    <source>
        <dbReference type="Proteomes" id="UP000625735"/>
    </source>
</evidence>
<dbReference type="Proteomes" id="UP000625735">
    <property type="component" value="Unassembled WGS sequence"/>
</dbReference>